<name>A0ACC2U681_9FUNG</name>
<reference evidence="1" key="1">
    <citation type="submission" date="2022-04" db="EMBL/GenBank/DDBJ databases">
        <title>Genome of the entomopathogenic fungus Entomophthora muscae.</title>
        <authorList>
            <person name="Elya C."/>
            <person name="Lovett B.R."/>
            <person name="Lee E."/>
            <person name="Macias A.M."/>
            <person name="Hajek A.E."/>
            <person name="De Bivort B.L."/>
            <person name="Kasson M.T."/>
            <person name="De Fine Licht H.H."/>
            <person name="Stajich J.E."/>
        </authorList>
    </citation>
    <scope>NUCLEOTIDE SEQUENCE</scope>
    <source>
        <strain evidence="1">Berkeley</strain>
    </source>
</reference>
<organism evidence="1 2">
    <name type="scientific">Entomophthora muscae</name>
    <dbReference type="NCBI Taxonomy" id="34485"/>
    <lineage>
        <taxon>Eukaryota</taxon>
        <taxon>Fungi</taxon>
        <taxon>Fungi incertae sedis</taxon>
        <taxon>Zoopagomycota</taxon>
        <taxon>Entomophthoromycotina</taxon>
        <taxon>Entomophthoromycetes</taxon>
        <taxon>Entomophthorales</taxon>
        <taxon>Entomophthoraceae</taxon>
        <taxon>Entomophthora</taxon>
    </lineage>
</organism>
<dbReference type="EMBL" id="QTSX02001437">
    <property type="protein sequence ID" value="KAJ9082272.1"/>
    <property type="molecule type" value="Genomic_DNA"/>
</dbReference>
<evidence type="ECO:0000313" key="1">
    <source>
        <dbReference type="EMBL" id="KAJ9082272.1"/>
    </source>
</evidence>
<evidence type="ECO:0000313" key="2">
    <source>
        <dbReference type="Proteomes" id="UP001165960"/>
    </source>
</evidence>
<dbReference type="Proteomes" id="UP001165960">
    <property type="component" value="Unassembled WGS sequence"/>
</dbReference>
<keyword evidence="2" id="KW-1185">Reference proteome</keyword>
<comment type="caution">
    <text evidence="1">The sequence shown here is derived from an EMBL/GenBank/DDBJ whole genome shotgun (WGS) entry which is preliminary data.</text>
</comment>
<sequence length="130" mass="14331">MPASSPNLPTNHSGKLFGIVYIALTGVIDTIIPAVGPWSWVGKSASYLLKLAPLLWWSLPTKTRPKLPLKTMGRLLKTGFLTLCLIPWCNEDLVVPHSEIDLAKSLCTRKCVKQVVNQQQGVLVLDSHFV</sequence>
<accession>A0ACC2U681</accession>
<proteinExistence type="predicted"/>
<protein>
    <submittedName>
        <fullName evidence="1">Uncharacterized protein</fullName>
    </submittedName>
</protein>
<gene>
    <name evidence="1" type="ORF">DSO57_1006057</name>
</gene>